<accession>A0A8J5V3Y1</accession>
<evidence type="ECO:0000313" key="3">
    <source>
        <dbReference type="EMBL" id="KAG8045931.1"/>
    </source>
</evidence>
<feature type="repeat" description="WD" evidence="1">
    <location>
        <begin position="248"/>
        <end position="287"/>
    </location>
</feature>
<dbReference type="PROSITE" id="PS50294">
    <property type="entry name" value="WD_REPEATS_REGION"/>
    <property type="match status" value="2"/>
</dbReference>
<dbReference type="InterPro" id="IPR044715">
    <property type="entry name" value="WDR86-like"/>
</dbReference>
<evidence type="ECO:0000313" key="4">
    <source>
        <dbReference type="Proteomes" id="UP000729402"/>
    </source>
</evidence>
<dbReference type="InterPro" id="IPR019775">
    <property type="entry name" value="WD40_repeat_CS"/>
</dbReference>
<evidence type="ECO:0000256" key="1">
    <source>
        <dbReference type="PROSITE-ProRule" id="PRU00221"/>
    </source>
</evidence>
<dbReference type="Proteomes" id="UP000729402">
    <property type="component" value="Unassembled WGS sequence"/>
</dbReference>
<comment type="caution">
    <text evidence="3">The sequence shown here is derived from an EMBL/GenBank/DDBJ whole genome shotgun (WGS) entry which is preliminary data.</text>
</comment>
<dbReference type="PANTHER" id="PTHR44489:SF8">
    <property type="entry name" value="ZINC FINGER CCCH DOMAIN-CONTAINING PROTEIN 59"/>
    <property type="match status" value="1"/>
</dbReference>
<dbReference type="AlphaFoldDB" id="A0A8J5V3Y1"/>
<dbReference type="PROSITE" id="PS00678">
    <property type="entry name" value="WD_REPEATS_1"/>
    <property type="match status" value="1"/>
</dbReference>
<feature type="repeat" description="WD" evidence="1">
    <location>
        <begin position="125"/>
        <end position="166"/>
    </location>
</feature>
<organism evidence="3 4">
    <name type="scientific">Zizania palustris</name>
    <name type="common">Northern wild rice</name>
    <dbReference type="NCBI Taxonomy" id="103762"/>
    <lineage>
        <taxon>Eukaryota</taxon>
        <taxon>Viridiplantae</taxon>
        <taxon>Streptophyta</taxon>
        <taxon>Embryophyta</taxon>
        <taxon>Tracheophyta</taxon>
        <taxon>Spermatophyta</taxon>
        <taxon>Magnoliopsida</taxon>
        <taxon>Liliopsida</taxon>
        <taxon>Poales</taxon>
        <taxon>Poaceae</taxon>
        <taxon>BOP clade</taxon>
        <taxon>Oryzoideae</taxon>
        <taxon>Oryzeae</taxon>
        <taxon>Zizaniinae</taxon>
        <taxon>Zizania</taxon>
    </lineage>
</organism>
<dbReference type="InterPro" id="IPR001680">
    <property type="entry name" value="WD40_rpt"/>
</dbReference>
<protein>
    <submittedName>
        <fullName evidence="3">Uncharacterized protein</fullName>
    </submittedName>
</protein>
<dbReference type="EMBL" id="JAAALK010000290">
    <property type="protein sequence ID" value="KAG8045931.1"/>
    <property type="molecule type" value="Genomic_DNA"/>
</dbReference>
<reference evidence="3" key="2">
    <citation type="submission" date="2021-02" db="EMBL/GenBank/DDBJ databases">
        <authorList>
            <person name="Kimball J.A."/>
            <person name="Haas M.W."/>
            <person name="Macchietto M."/>
            <person name="Kono T."/>
            <person name="Duquette J."/>
            <person name="Shao M."/>
        </authorList>
    </citation>
    <scope>NUCLEOTIDE SEQUENCE</scope>
    <source>
        <tissue evidence="3">Fresh leaf tissue</tissue>
    </source>
</reference>
<reference evidence="3" key="1">
    <citation type="journal article" date="2021" name="bioRxiv">
        <title>Whole Genome Assembly and Annotation of Northern Wild Rice, Zizania palustris L., Supports a Whole Genome Duplication in the Zizania Genus.</title>
        <authorList>
            <person name="Haas M."/>
            <person name="Kono T."/>
            <person name="Macchietto M."/>
            <person name="Millas R."/>
            <person name="McGilp L."/>
            <person name="Shao M."/>
            <person name="Duquette J."/>
            <person name="Hirsch C.N."/>
            <person name="Kimball J."/>
        </authorList>
    </citation>
    <scope>NUCLEOTIDE SEQUENCE</scope>
    <source>
        <tissue evidence="3">Fresh leaf tissue</tissue>
    </source>
</reference>
<feature type="region of interest" description="Disordered" evidence="2">
    <location>
        <begin position="1"/>
        <end position="113"/>
    </location>
</feature>
<name>A0A8J5V3Y1_ZIZPA</name>
<feature type="compositionally biased region" description="Basic and acidic residues" evidence="2">
    <location>
        <begin position="70"/>
        <end position="83"/>
    </location>
</feature>
<keyword evidence="4" id="KW-1185">Reference proteome</keyword>
<dbReference type="OrthoDB" id="19711at2759"/>
<dbReference type="PROSITE" id="PS50082">
    <property type="entry name" value="WD_REPEATS_2"/>
    <property type="match status" value="2"/>
</dbReference>
<feature type="compositionally biased region" description="Basic and acidic residues" evidence="2">
    <location>
        <begin position="97"/>
        <end position="112"/>
    </location>
</feature>
<sequence>MKISSSLASRLGPGGPARWSPYARPSDPSRGGSVPNTSRPPLRLGPARKEALAPSRSSCRPEATAASDAADPKSRLRGCDKPNPKPKTNQNSKSAGRKREEEPSVQEKHSGGRDGGGGFAFLCALAGHTEPISGISLPLGSDKLYSGSSDGSVRLWDCNSGKCVDVIKMGGKIGCMITHGPWVFVGISKSVEACNSHTGMKFSLHGPSGLVCSMTLKDGMLFAGSGDGRIIAWKFPDEKSDFGPVAILSGHERPVISLSVSATRLYSGSLDKTIKVWDLKTLQCVQTLCDHKAAVTSVLCWDEKLLSCSLDKTIKIWAASKSGDLQAIYTHAEEHGLRTIFGMHRVGKKPVLLCSLHNSNCIRMFDLPSFNEMGRLFSKKEVRTIELAAGGLLFTGDGAGELNVWRWAPQEEL</sequence>
<dbReference type="SMART" id="SM00320">
    <property type="entry name" value="WD40"/>
    <property type="match status" value="5"/>
</dbReference>
<proteinExistence type="predicted"/>
<gene>
    <name evidence="3" type="ORF">GUJ93_ZPchr0008g13381</name>
</gene>
<dbReference type="PANTHER" id="PTHR44489">
    <property type="match status" value="1"/>
</dbReference>
<dbReference type="Pfam" id="PF00400">
    <property type="entry name" value="WD40"/>
    <property type="match status" value="3"/>
</dbReference>
<evidence type="ECO:0000256" key="2">
    <source>
        <dbReference type="SAM" id="MobiDB-lite"/>
    </source>
</evidence>
<keyword evidence="1" id="KW-0853">WD repeat</keyword>